<evidence type="ECO:0000256" key="1">
    <source>
        <dbReference type="SAM" id="MobiDB-lite"/>
    </source>
</evidence>
<protein>
    <submittedName>
        <fullName evidence="2">Uncharacterized protein</fullName>
    </submittedName>
</protein>
<evidence type="ECO:0000313" key="3">
    <source>
        <dbReference type="Proteomes" id="UP000799291"/>
    </source>
</evidence>
<accession>A0A6G1IWI6</accession>
<gene>
    <name evidence="2" type="ORF">K458DRAFT_390965</name>
</gene>
<keyword evidence="3" id="KW-1185">Reference proteome</keyword>
<sequence length="93" mass="10267">MSFLSTSAPQHIISTPTSPILFPTRSKFYQRSVIHPNQPLAAAVNMATRTTHYPIRPKPTPKRREHGDGQPSSGEEISIPLGPLPNAQRNRDA</sequence>
<organism evidence="2 3">
    <name type="scientific">Lentithecium fluviatile CBS 122367</name>
    <dbReference type="NCBI Taxonomy" id="1168545"/>
    <lineage>
        <taxon>Eukaryota</taxon>
        <taxon>Fungi</taxon>
        <taxon>Dikarya</taxon>
        <taxon>Ascomycota</taxon>
        <taxon>Pezizomycotina</taxon>
        <taxon>Dothideomycetes</taxon>
        <taxon>Pleosporomycetidae</taxon>
        <taxon>Pleosporales</taxon>
        <taxon>Massarineae</taxon>
        <taxon>Lentitheciaceae</taxon>
        <taxon>Lentithecium</taxon>
    </lineage>
</organism>
<reference evidence="2" key="1">
    <citation type="journal article" date="2020" name="Stud. Mycol.">
        <title>101 Dothideomycetes genomes: a test case for predicting lifestyles and emergence of pathogens.</title>
        <authorList>
            <person name="Haridas S."/>
            <person name="Albert R."/>
            <person name="Binder M."/>
            <person name="Bloem J."/>
            <person name="Labutti K."/>
            <person name="Salamov A."/>
            <person name="Andreopoulos B."/>
            <person name="Baker S."/>
            <person name="Barry K."/>
            <person name="Bills G."/>
            <person name="Bluhm B."/>
            <person name="Cannon C."/>
            <person name="Castanera R."/>
            <person name="Culley D."/>
            <person name="Daum C."/>
            <person name="Ezra D."/>
            <person name="Gonzalez J."/>
            <person name="Henrissat B."/>
            <person name="Kuo A."/>
            <person name="Liang C."/>
            <person name="Lipzen A."/>
            <person name="Lutzoni F."/>
            <person name="Magnuson J."/>
            <person name="Mondo S."/>
            <person name="Nolan M."/>
            <person name="Ohm R."/>
            <person name="Pangilinan J."/>
            <person name="Park H.-J."/>
            <person name="Ramirez L."/>
            <person name="Alfaro M."/>
            <person name="Sun H."/>
            <person name="Tritt A."/>
            <person name="Yoshinaga Y."/>
            <person name="Zwiers L.-H."/>
            <person name="Turgeon B."/>
            <person name="Goodwin S."/>
            <person name="Spatafora J."/>
            <person name="Crous P."/>
            <person name="Grigoriev I."/>
        </authorList>
    </citation>
    <scope>NUCLEOTIDE SEQUENCE</scope>
    <source>
        <strain evidence="2">CBS 122367</strain>
    </source>
</reference>
<proteinExistence type="predicted"/>
<dbReference type="AlphaFoldDB" id="A0A6G1IWI6"/>
<feature type="region of interest" description="Disordered" evidence="1">
    <location>
        <begin position="52"/>
        <end position="93"/>
    </location>
</feature>
<dbReference type="Proteomes" id="UP000799291">
    <property type="component" value="Unassembled WGS sequence"/>
</dbReference>
<dbReference type="EMBL" id="MU005587">
    <property type="protein sequence ID" value="KAF2682478.1"/>
    <property type="molecule type" value="Genomic_DNA"/>
</dbReference>
<name>A0A6G1IWI6_9PLEO</name>
<evidence type="ECO:0000313" key="2">
    <source>
        <dbReference type="EMBL" id="KAF2682478.1"/>
    </source>
</evidence>